<dbReference type="InterPro" id="IPR002509">
    <property type="entry name" value="NODB_dom"/>
</dbReference>
<sequence length="285" mass="31687">MMLGLRVDVDTLFGLSRGVPRLLSLLDELDLKATFFLPMGPDRMGRNVKRIVKERGLGRSLAPYLRLYSWQTLLAGTVVETADFSQAGVKMMWKIKRMGHDVGLHSFDHFRWQNSVNQFSRNELVTEFQRCIESYLSIFGEMPRCWAAPGWRTTELSLSVEDGLGFDYASDTRGFAPFYPVFNGISLKTLQVPVTLPTLDELIHQGKSSLVLPASGPHVHCAHAEVEGLSRLEWFSQLLRHVLEHGTSVVSLSALAQSVSDAPGCAVRDGRVPGRTSTVAVQVTE</sequence>
<dbReference type="Proteomes" id="UP000315525">
    <property type="component" value="Unassembled WGS sequence"/>
</dbReference>
<comment type="caution">
    <text evidence="2">The sequence shown here is derived from an EMBL/GenBank/DDBJ whole genome shotgun (WGS) entry which is preliminary data.</text>
</comment>
<dbReference type="EMBL" id="SOJN01000095">
    <property type="protein sequence ID" value="TET45083.1"/>
    <property type="molecule type" value="Genomic_DNA"/>
</dbReference>
<dbReference type="PANTHER" id="PTHR47561">
    <property type="entry name" value="POLYSACCHARIDE DEACETYLASE FAMILY PROTEIN (AFU_ORTHOLOGUE AFUA_6G05030)"/>
    <property type="match status" value="1"/>
</dbReference>
<dbReference type="SUPFAM" id="SSF88713">
    <property type="entry name" value="Glycoside hydrolase/deacetylase"/>
    <property type="match status" value="1"/>
</dbReference>
<evidence type="ECO:0000313" key="2">
    <source>
        <dbReference type="EMBL" id="TET45083.1"/>
    </source>
</evidence>
<evidence type="ECO:0000259" key="1">
    <source>
        <dbReference type="PROSITE" id="PS51677"/>
    </source>
</evidence>
<name>A0A523URB4_UNCT6</name>
<organism evidence="2 3">
    <name type="scientific">candidate division TA06 bacterium</name>
    <dbReference type="NCBI Taxonomy" id="2250710"/>
    <lineage>
        <taxon>Bacteria</taxon>
        <taxon>Bacteria division TA06</taxon>
    </lineage>
</organism>
<evidence type="ECO:0000313" key="3">
    <source>
        <dbReference type="Proteomes" id="UP000315525"/>
    </source>
</evidence>
<dbReference type="Gene3D" id="3.20.20.370">
    <property type="entry name" value="Glycoside hydrolase/deacetylase"/>
    <property type="match status" value="1"/>
</dbReference>
<dbReference type="PROSITE" id="PS51677">
    <property type="entry name" value="NODB"/>
    <property type="match status" value="1"/>
</dbReference>
<dbReference type="PANTHER" id="PTHR47561:SF1">
    <property type="entry name" value="POLYSACCHARIDE DEACETYLASE FAMILY PROTEIN (AFU_ORTHOLOGUE AFUA_6G05030)"/>
    <property type="match status" value="1"/>
</dbReference>
<accession>A0A523URB4</accession>
<dbReference type="GO" id="GO:0005975">
    <property type="term" value="P:carbohydrate metabolic process"/>
    <property type="evidence" value="ECO:0007669"/>
    <property type="project" value="InterPro"/>
</dbReference>
<gene>
    <name evidence="2" type="ORF">E3J62_08615</name>
</gene>
<dbReference type="AlphaFoldDB" id="A0A523URB4"/>
<proteinExistence type="predicted"/>
<protein>
    <recommendedName>
        <fullName evidence="1">NodB homology domain-containing protein</fullName>
    </recommendedName>
</protein>
<dbReference type="InterPro" id="IPR011330">
    <property type="entry name" value="Glyco_hydro/deAcase_b/a-brl"/>
</dbReference>
<dbReference type="Pfam" id="PF01522">
    <property type="entry name" value="Polysacc_deac_1"/>
    <property type="match status" value="1"/>
</dbReference>
<dbReference type="GO" id="GO:0016810">
    <property type="term" value="F:hydrolase activity, acting on carbon-nitrogen (but not peptide) bonds"/>
    <property type="evidence" value="ECO:0007669"/>
    <property type="project" value="InterPro"/>
</dbReference>
<reference evidence="2 3" key="1">
    <citation type="submission" date="2019-03" db="EMBL/GenBank/DDBJ databases">
        <title>Metabolic potential of uncultured bacteria and archaea associated with petroleum seepage in deep-sea sediments.</title>
        <authorList>
            <person name="Dong X."/>
            <person name="Hubert C."/>
        </authorList>
    </citation>
    <scope>NUCLEOTIDE SEQUENCE [LARGE SCALE GENOMIC DNA]</scope>
    <source>
        <strain evidence="2">E44_bin18</strain>
    </source>
</reference>
<feature type="domain" description="NodB homology" evidence="1">
    <location>
        <begin position="1"/>
        <end position="250"/>
    </location>
</feature>